<dbReference type="PANTHER" id="PTHR46535">
    <property type="entry name" value="NEDD4-BINDING PROTEIN 2"/>
    <property type="match status" value="1"/>
</dbReference>
<dbReference type="InterPro" id="IPR052772">
    <property type="entry name" value="Endo/PolyKinase_Domain-Protein"/>
</dbReference>
<dbReference type="SUPFAM" id="SSF160443">
    <property type="entry name" value="SMR domain-like"/>
    <property type="match status" value="1"/>
</dbReference>
<keyword evidence="5" id="KW-1185">Reference proteome</keyword>
<organism evidence="4 5">
    <name type="scientific">Colletotrichum asianum</name>
    <dbReference type="NCBI Taxonomy" id="702518"/>
    <lineage>
        <taxon>Eukaryota</taxon>
        <taxon>Fungi</taxon>
        <taxon>Dikarya</taxon>
        <taxon>Ascomycota</taxon>
        <taxon>Pezizomycotina</taxon>
        <taxon>Sordariomycetes</taxon>
        <taxon>Hypocreomycetidae</taxon>
        <taxon>Glomerellales</taxon>
        <taxon>Glomerellaceae</taxon>
        <taxon>Colletotrichum</taxon>
        <taxon>Colletotrichum gloeosporioides species complex</taxon>
    </lineage>
</organism>
<comment type="caution">
    <text evidence="4">The sequence shown here is derived from an EMBL/GenBank/DDBJ whole genome shotgun (WGS) entry which is preliminary data.</text>
</comment>
<evidence type="ECO:0000313" key="5">
    <source>
        <dbReference type="Proteomes" id="UP000434172"/>
    </source>
</evidence>
<evidence type="ECO:0000313" key="4">
    <source>
        <dbReference type="EMBL" id="KAF0315611.1"/>
    </source>
</evidence>
<dbReference type="GO" id="GO:0043130">
    <property type="term" value="F:ubiquitin binding"/>
    <property type="evidence" value="ECO:0007669"/>
    <property type="project" value="InterPro"/>
</dbReference>
<protein>
    <submittedName>
        <fullName evidence="4">Smr domain-containing protein</fullName>
    </submittedName>
</protein>
<dbReference type="GO" id="GO:0004519">
    <property type="term" value="F:endonuclease activity"/>
    <property type="evidence" value="ECO:0007669"/>
    <property type="project" value="TreeGrafter"/>
</dbReference>
<feature type="compositionally biased region" description="Polar residues" evidence="1">
    <location>
        <begin position="68"/>
        <end position="85"/>
    </location>
</feature>
<dbReference type="PROSITE" id="PS51140">
    <property type="entry name" value="CUE"/>
    <property type="match status" value="1"/>
</dbReference>
<feature type="region of interest" description="Disordered" evidence="1">
    <location>
        <begin position="61"/>
        <end position="112"/>
    </location>
</feature>
<evidence type="ECO:0000259" key="3">
    <source>
        <dbReference type="PROSITE" id="PS51140"/>
    </source>
</evidence>
<evidence type="ECO:0000259" key="2">
    <source>
        <dbReference type="PROSITE" id="PS50828"/>
    </source>
</evidence>
<dbReference type="AlphaFoldDB" id="A0A8H3ZJB6"/>
<evidence type="ECO:0000256" key="1">
    <source>
        <dbReference type="SAM" id="MobiDB-lite"/>
    </source>
</evidence>
<feature type="region of interest" description="Disordered" evidence="1">
    <location>
        <begin position="177"/>
        <end position="222"/>
    </location>
</feature>
<dbReference type="InterPro" id="IPR002625">
    <property type="entry name" value="Smr_dom"/>
</dbReference>
<feature type="region of interest" description="Disordered" evidence="1">
    <location>
        <begin position="359"/>
        <end position="379"/>
    </location>
</feature>
<name>A0A8H3ZJB6_9PEZI</name>
<accession>A0A8H3ZJB6</accession>
<sequence length="539" mass="59064">MASSSKLDDLVAEFPLLDPTVVIAIASELDLSDAGQLNDVRGMLQSLAQDVLAEEASGFNASGVPDALSSNDAGTDTRDSSTNISEGLHLRDCDSARTGVTSPPPPDELEYDVPRIKTFDGDSEQEKLLQLQEMFSDLKPHDVSFALKKAQGDFQSALETLLNIQFLESIGERPKGIDGFFQPEQSKPSGKKRGKGKKKKDLRTDLSSSSSSINDSSPNNEDNDRVEKILFIVEKLDLPFEEVSDVFDSHKGSVEGTIIEFLERYIKQGVVVDDSDSTFGKQHVHELKKQYRHIPESLLSPLVEVTRSDHQWTEEVAALLNRYFGKLPAQRLNISYKLAPLANEELEGSSEGWQKVASPKTSLMSPTGRPLNSPTLMNSPTFGPRTYKQAIDTAGIHRDASTHSFSTAGQAYKKGHLYRQAAGFFAERGREEARSFAKAKSAAADIHVGSTRTANEIDLHGVEVADGVRIARESAWDWWNNLGEYRARKAQEGFTIVTGRGLHSAGGVSRLRQGVIAALINDGWKVSVGTGSYRVTGRR</sequence>
<dbReference type="PROSITE" id="PS50828">
    <property type="entry name" value="SMR"/>
    <property type="match status" value="1"/>
</dbReference>
<feature type="compositionally biased region" description="Basic residues" evidence="1">
    <location>
        <begin position="189"/>
        <end position="201"/>
    </location>
</feature>
<dbReference type="CDD" id="cd14279">
    <property type="entry name" value="CUE"/>
    <property type="match status" value="1"/>
</dbReference>
<dbReference type="InterPro" id="IPR003892">
    <property type="entry name" value="CUE"/>
</dbReference>
<feature type="domain" description="CUE" evidence="3">
    <location>
        <begin position="123"/>
        <end position="166"/>
    </location>
</feature>
<proteinExistence type="predicted"/>
<dbReference type="InterPro" id="IPR036063">
    <property type="entry name" value="Smr_dom_sf"/>
</dbReference>
<gene>
    <name evidence="4" type="ORF">GQ607_017153</name>
</gene>
<reference evidence="4 5" key="1">
    <citation type="submission" date="2019-12" db="EMBL/GenBank/DDBJ databases">
        <title>A genome sequence resource for the geographically widespread anthracnose pathogen Colletotrichum asianum.</title>
        <authorList>
            <person name="Meng Y."/>
        </authorList>
    </citation>
    <scope>NUCLEOTIDE SEQUENCE [LARGE SCALE GENOMIC DNA]</scope>
    <source>
        <strain evidence="4 5">ICMP 18580</strain>
    </source>
</reference>
<feature type="domain" description="Smr" evidence="2">
    <location>
        <begin position="457"/>
        <end position="538"/>
    </location>
</feature>
<dbReference type="Gene3D" id="3.30.1370.110">
    <property type="match status" value="1"/>
</dbReference>
<feature type="compositionally biased region" description="Low complexity" evidence="1">
    <location>
        <begin position="205"/>
        <end position="220"/>
    </location>
</feature>
<dbReference type="EMBL" id="WOWK01000194">
    <property type="protein sequence ID" value="KAF0315611.1"/>
    <property type="molecule type" value="Genomic_DNA"/>
</dbReference>
<dbReference type="Proteomes" id="UP000434172">
    <property type="component" value="Unassembled WGS sequence"/>
</dbReference>
<dbReference type="PANTHER" id="PTHR46535:SF1">
    <property type="entry name" value="NEDD4-BINDING PROTEIN 2"/>
    <property type="match status" value="1"/>
</dbReference>
<dbReference type="OrthoDB" id="4080456at2759"/>
<dbReference type="GO" id="GO:0005634">
    <property type="term" value="C:nucleus"/>
    <property type="evidence" value="ECO:0007669"/>
    <property type="project" value="TreeGrafter"/>
</dbReference>